<dbReference type="AlphaFoldDB" id="A0AAW7Z3Q4"/>
<proteinExistence type="predicted"/>
<dbReference type="PANTHER" id="PTHR40045">
    <property type="entry name" value="YCGG FAMILY PROTEIN"/>
    <property type="match status" value="1"/>
</dbReference>
<name>A0AAW7Z3Q4_9ALTE</name>
<dbReference type="EMBL" id="JAUOQI010000004">
    <property type="protein sequence ID" value="MDO6577186.1"/>
    <property type="molecule type" value="Genomic_DNA"/>
</dbReference>
<reference evidence="1" key="1">
    <citation type="submission" date="2023-07" db="EMBL/GenBank/DDBJ databases">
        <title>Genome content predicts the carbon catabolic preferences of heterotrophic bacteria.</title>
        <authorList>
            <person name="Gralka M."/>
        </authorList>
    </citation>
    <scope>NUCLEOTIDE SEQUENCE</scope>
    <source>
        <strain evidence="1">F2M12</strain>
    </source>
</reference>
<dbReference type="Proteomes" id="UP001170717">
    <property type="component" value="Unassembled WGS sequence"/>
</dbReference>
<evidence type="ECO:0000313" key="2">
    <source>
        <dbReference type="Proteomes" id="UP001170717"/>
    </source>
</evidence>
<dbReference type="InterPro" id="IPR014988">
    <property type="entry name" value="Uncharacterised_YqcI/YcgG"/>
</dbReference>
<evidence type="ECO:0000313" key="1">
    <source>
        <dbReference type="EMBL" id="MDO6577186.1"/>
    </source>
</evidence>
<dbReference type="RefSeq" id="WP_061997713.1">
    <property type="nucleotide sequence ID" value="NZ_CP015345.1"/>
</dbReference>
<organism evidence="1 2">
    <name type="scientific">Alteromonas stellipolaris</name>
    <dbReference type="NCBI Taxonomy" id="233316"/>
    <lineage>
        <taxon>Bacteria</taxon>
        <taxon>Pseudomonadati</taxon>
        <taxon>Pseudomonadota</taxon>
        <taxon>Gammaproteobacteria</taxon>
        <taxon>Alteromonadales</taxon>
        <taxon>Alteromonadaceae</taxon>
        <taxon>Alteromonas/Salinimonas group</taxon>
        <taxon>Alteromonas</taxon>
    </lineage>
</organism>
<dbReference type="Pfam" id="PF08892">
    <property type="entry name" value="YqcI_YcgG"/>
    <property type="match status" value="1"/>
</dbReference>
<protein>
    <submittedName>
        <fullName evidence="1">Guanitoxin biosynthesis heme-dependent pre-guanitoxin N-hydroxylase GntA</fullName>
    </submittedName>
</protein>
<dbReference type="PANTHER" id="PTHR40045:SF1">
    <property type="entry name" value="YQCI_YCGG FAMILY PROTEIN"/>
    <property type="match status" value="1"/>
</dbReference>
<comment type="caution">
    <text evidence="1">The sequence shown here is derived from an EMBL/GenBank/DDBJ whole genome shotgun (WGS) entry which is preliminary data.</text>
</comment>
<accession>A0AAW7Z3Q4</accession>
<dbReference type="NCBIfam" id="NF041366">
    <property type="entry name" value="GntA_guanitoxin"/>
    <property type="match status" value="1"/>
</dbReference>
<gene>
    <name evidence="1" type="primary">gntA</name>
    <name evidence="1" type="ORF">Q4527_07265</name>
</gene>
<sequence length="221" mass="25913">MSILKPDLEHKVSAFIDQADYPCVGAKTALNKGKITVKQYDNFRCDMNDTDILTDIYDFIHRFELEKDMYSSLVLTFEQPEILSEVVFDKLLWRKLQQLHDIDACMHDWDNQVDENPHSPNFSFSLGGKAFFIIGLHPGAKRKSRRFERPALVFNLHEQFELLREQGKFEDLRDHIRQQDEAFCGSKNTLLQNHGEQSEAYQYSGKQQPKRWQCPFHASQN</sequence>